<accession>J3LDZ2</accession>
<organism evidence="1">
    <name type="scientific">Oryza brachyantha</name>
    <name type="common">malo sina</name>
    <dbReference type="NCBI Taxonomy" id="4533"/>
    <lineage>
        <taxon>Eukaryota</taxon>
        <taxon>Viridiplantae</taxon>
        <taxon>Streptophyta</taxon>
        <taxon>Embryophyta</taxon>
        <taxon>Tracheophyta</taxon>
        <taxon>Spermatophyta</taxon>
        <taxon>Magnoliopsida</taxon>
        <taxon>Liliopsida</taxon>
        <taxon>Poales</taxon>
        <taxon>Poaceae</taxon>
        <taxon>BOP clade</taxon>
        <taxon>Oryzoideae</taxon>
        <taxon>Oryzeae</taxon>
        <taxon>Oryzinae</taxon>
        <taxon>Oryza</taxon>
    </lineage>
</organism>
<sequence length="159" mass="18053">MTRRRRSGGRRWRWRRRLLLRRWMGAAPAAGRMGERREFESSRLRRWTVPKVSWAMTPLMTSFGGVDLPVLPPLPALQRVRGGEHQPVPLVGAGGRRLLALLHRPCAAEVALQLFVQALEVDLVGPHEPTIIAALAPSFILPAVWWCRCAWRQSKQVSI</sequence>
<reference evidence="1" key="1">
    <citation type="submission" date="2013-04" db="UniProtKB">
        <authorList>
            <consortium name="EnsemblPlants"/>
        </authorList>
    </citation>
    <scope>IDENTIFICATION</scope>
</reference>
<dbReference type="HOGENOM" id="CLU_1663454_0_0_1"/>
<keyword evidence="2" id="KW-1185">Reference proteome</keyword>
<dbReference type="Gramene" id="OB02G28590.1">
    <property type="protein sequence ID" value="OB02G28590.1"/>
    <property type="gene ID" value="OB02G28590"/>
</dbReference>
<dbReference type="Proteomes" id="UP000006038">
    <property type="component" value="Unassembled WGS sequence"/>
</dbReference>
<dbReference type="EnsemblPlants" id="OB02G28590.1">
    <property type="protein sequence ID" value="OB02G28590.1"/>
    <property type="gene ID" value="OB02G28590"/>
</dbReference>
<evidence type="ECO:0000313" key="2">
    <source>
        <dbReference type="Proteomes" id="UP000006038"/>
    </source>
</evidence>
<evidence type="ECO:0000313" key="1">
    <source>
        <dbReference type="EnsemblPlants" id="OB02G28590.1"/>
    </source>
</evidence>
<proteinExistence type="predicted"/>
<dbReference type="AlphaFoldDB" id="J3LDZ2"/>
<name>J3LDZ2_ORYBR</name>
<protein>
    <submittedName>
        <fullName evidence="1">Uncharacterized protein</fullName>
    </submittedName>
</protein>